<gene>
    <name evidence="1" type="ORF">Zuri_81</name>
</gene>
<protein>
    <submittedName>
        <fullName evidence="1">Major capsid protein</fullName>
    </submittedName>
</protein>
<evidence type="ECO:0000313" key="1">
    <source>
        <dbReference type="EMBL" id="QEM41174.1"/>
    </source>
</evidence>
<accession>A0A5C1K6Z4</accession>
<sequence length="409" mass="44353">MLNYNAPKEGQKSSIDGANSDQMNTFFWIKKALIESRKEQFFMPLANAINMPKHYGKAVKVYEYIPLLDDRNVNDQGIDANGVTIANGNLYGSSRDVGTIVGKLPVLTENGGRVNRVGFTRVELEGSLHKFGFFTEFTQESLDFDSDDGLKDHLSRELLNGAVQLTEAVLQKDLLAGAGTVLYAGAATSDDEITGEVTPAGGGNPEIPASIVSYKNLMRLDQILTDNRTPRQTRIITGSLKTDTKVIPAGRIAYVGSAVVPQLKAMTDLFGNKAFIEVQHYADAGTILNGEIGSIDAIRFIQVPEMLHWAGAGAAVTDNPGFHSTTVGGTERYDVFPILVVGDDAFSTIGFQTDGKTVKFTIITKMPGNATADRNDPYGETGFSSIKWYYGILIKRAERLAIIKTVAPV</sequence>
<proteinExistence type="predicted"/>
<evidence type="ECO:0000313" key="2">
    <source>
        <dbReference type="Proteomes" id="UP000322075"/>
    </source>
</evidence>
<organism evidence="1 2">
    <name type="scientific">Pseudomonas phage Zuri</name>
    <dbReference type="NCBI Taxonomy" id="2604899"/>
    <lineage>
        <taxon>Viruses</taxon>
        <taxon>Duplodnaviria</taxon>
        <taxon>Heunggongvirae</taxon>
        <taxon>Uroviricota</taxon>
        <taxon>Caudoviricetes</taxon>
        <taxon>Schitoviridae</taxon>
        <taxon>Zurivirus</taxon>
        <taxon>Zurivirus zuri</taxon>
    </lineage>
</organism>
<keyword evidence="2" id="KW-1185">Reference proteome</keyword>
<dbReference type="EMBL" id="MK863032">
    <property type="protein sequence ID" value="QEM41174.1"/>
    <property type="molecule type" value="Genomic_DNA"/>
</dbReference>
<dbReference type="Proteomes" id="UP000322075">
    <property type="component" value="Segment"/>
</dbReference>
<reference evidence="1" key="1">
    <citation type="submission" date="2019-04" db="EMBL/GenBank/DDBJ databases">
        <authorList>
            <person name="Assadpour T."/>
            <person name="Ahmed J."/>
            <person name="Anderson S."/>
            <person name="Espinosa K."/>
            <person name="Gadsden T."/>
            <person name="Graham A."/>
            <person name="Hajjar W."/>
            <person name="Howard T."/>
            <person name="Lacafta O."/>
            <person name="Matney K."/>
            <person name="Matsen K."/>
            <person name="Osu J."/>
            <person name="Rupe E."/>
            <person name="Sang H."/>
            <person name="Wadi S."/>
            <person name="McNeal J."/>
            <person name="Temple L."/>
        </authorList>
    </citation>
    <scope>NUCLEOTIDE SEQUENCE [LARGE SCALE GENOMIC DNA]</scope>
</reference>
<name>A0A5C1K6Z4_9CAUD</name>
<dbReference type="NCBIfam" id="TIGR04387">
    <property type="entry name" value="capsid_maj_N4"/>
    <property type="match status" value="1"/>
</dbReference>